<proteinExistence type="inferred from homology"/>
<protein>
    <submittedName>
        <fullName evidence="3">Cytochrome P450</fullName>
    </submittedName>
</protein>
<dbReference type="RefSeq" id="WP_188257575.1">
    <property type="nucleotide sequence ID" value="NZ_JABVCF010000018.1"/>
</dbReference>
<organism evidence="3 4">
    <name type="scientific">Pseudaminobacter soli</name>
    <name type="common">ex Zhang et al. 2022</name>
    <dbReference type="NCBI Taxonomy" id="2831468"/>
    <lineage>
        <taxon>Bacteria</taxon>
        <taxon>Pseudomonadati</taxon>
        <taxon>Pseudomonadota</taxon>
        <taxon>Alphaproteobacteria</taxon>
        <taxon>Hyphomicrobiales</taxon>
        <taxon>Phyllobacteriaceae</taxon>
        <taxon>Pseudaminobacter</taxon>
    </lineage>
</organism>
<keyword evidence="4" id="KW-1185">Reference proteome</keyword>
<name>A0A942E2P3_9HYPH</name>
<dbReference type="EMBL" id="JAGWCR010000018">
    <property type="protein sequence ID" value="MBS3652018.1"/>
    <property type="molecule type" value="Genomic_DNA"/>
</dbReference>
<dbReference type="AlphaFoldDB" id="A0A942E2P3"/>
<dbReference type="GO" id="GO:0004497">
    <property type="term" value="F:monooxygenase activity"/>
    <property type="evidence" value="ECO:0007669"/>
    <property type="project" value="InterPro"/>
</dbReference>
<evidence type="ECO:0000313" key="3">
    <source>
        <dbReference type="EMBL" id="MBS3652018.1"/>
    </source>
</evidence>
<dbReference type="InterPro" id="IPR002397">
    <property type="entry name" value="Cyt_P450_B"/>
</dbReference>
<dbReference type="SUPFAM" id="SSF48264">
    <property type="entry name" value="Cytochrome P450"/>
    <property type="match status" value="1"/>
</dbReference>
<dbReference type="PANTHER" id="PTHR46696">
    <property type="entry name" value="P450, PUTATIVE (EUROFUNG)-RELATED"/>
    <property type="match status" value="1"/>
</dbReference>
<accession>A0A942E2P3</accession>
<gene>
    <name evidence="3" type="ORF">KEU06_25770</name>
</gene>
<dbReference type="GO" id="GO:0016705">
    <property type="term" value="F:oxidoreductase activity, acting on paired donors, with incorporation or reduction of molecular oxygen"/>
    <property type="evidence" value="ECO:0007669"/>
    <property type="project" value="InterPro"/>
</dbReference>
<dbReference type="PANTHER" id="PTHR46696:SF1">
    <property type="entry name" value="CYTOCHROME P450 YJIB-RELATED"/>
    <property type="match status" value="1"/>
</dbReference>
<dbReference type="GO" id="GO:0005506">
    <property type="term" value="F:iron ion binding"/>
    <property type="evidence" value="ECO:0007669"/>
    <property type="project" value="InterPro"/>
</dbReference>
<dbReference type="GO" id="GO:0020037">
    <property type="term" value="F:heme binding"/>
    <property type="evidence" value="ECO:0007669"/>
    <property type="project" value="InterPro"/>
</dbReference>
<evidence type="ECO:0000313" key="4">
    <source>
        <dbReference type="Proteomes" id="UP000680348"/>
    </source>
</evidence>
<evidence type="ECO:0000256" key="2">
    <source>
        <dbReference type="ARBA" id="ARBA00010617"/>
    </source>
</evidence>
<sequence>MTNAAFERLPEPPVLDVDPFSDENIENPYPFHERLRETAPVVFIPKYGIYAVGRYEEVRTVMSDYVRFTSEGGIGMSDIRKPGAWRTPSPITEVDPPRHTKIRGALTKVLSPLVIRQWREHFAAEAETVAERAVAKGEIEAVRELVEAFVLKVFPDVLGVDMPRENFVAIGEMNFNQIGPNNELLKKSLDRVSPILDQYQHSFQRESMLPGGFGEKIYQAEDAGDFEKGTAGVQVRSFLRAGVDTTIAGIGHTLNLLASNPGEWAKVKADPSKVRGAFDEAIRLQSPSQVMFRTTKGGQVLSGLRLQDDTKIANFLGSANRDARKFADPERFDVDRETAGIHLALGVGHHICIGQMIARLEAECILGALLRRVERIESAGTPEYRLVNTLRTLERLPLRLVRAA</sequence>
<comment type="cofactor">
    <cofactor evidence="1">
        <name>heme</name>
        <dbReference type="ChEBI" id="CHEBI:30413"/>
    </cofactor>
</comment>
<comment type="similarity">
    <text evidence="2">Belongs to the cytochrome P450 family.</text>
</comment>
<dbReference type="PRINTS" id="PR00359">
    <property type="entry name" value="BP450"/>
</dbReference>
<dbReference type="InterPro" id="IPR001128">
    <property type="entry name" value="Cyt_P450"/>
</dbReference>
<dbReference type="Proteomes" id="UP000680348">
    <property type="component" value="Unassembled WGS sequence"/>
</dbReference>
<reference evidence="3" key="1">
    <citation type="submission" date="2021-04" db="EMBL/GenBank/DDBJ databases">
        <title>Pseudaminobacter soli sp. nov., isolated from paddy soil contaminated by heavy metals.</title>
        <authorList>
            <person name="Zhang K."/>
        </authorList>
    </citation>
    <scope>NUCLEOTIDE SEQUENCE</scope>
    <source>
        <strain evidence="3">19-2017</strain>
    </source>
</reference>
<dbReference type="Pfam" id="PF00067">
    <property type="entry name" value="p450"/>
    <property type="match status" value="1"/>
</dbReference>
<comment type="caution">
    <text evidence="3">The sequence shown here is derived from an EMBL/GenBank/DDBJ whole genome shotgun (WGS) entry which is preliminary data.</text>
</comment>
<dbReference type="Gene3D" id="1.10.630.10">
    <property type="entry name" value="Cytochrome P450"/>
    <property type="match status" value="1"/>
</dbReference>
<evidence type="ECO:0000256" key="1">
    <source>
        <dbReference type="ARBA" id="ARBA00001971"/>
    </source>
</evidence>
<dbReference type="InterPro" id="IPR036396">
    <property type="entry name" value="Cyt_P450_sf"/>
</dbReference>